<dbReference type="Pfam" id="PF03445">
    <property type="entry name" value="DUF294"/>
    <property type="match status" value="1"/>
</dbReference>
<dbReference type="CDD" id="cd05401">
    <property type="entry name" value="NT_GlnE_GlnD_like"/>
    <property type="match status" value="1"/>
</dbReference>
<dbReference type="PANTHER" id="PTHR43080">
    <property type="entry name" value="CBS DOMAIN-CONTAINING PROTEIN CBSX3, MITOCHONDRIAL"/>
    <property type="match status" value="1"/>
</dbReference>
<dbReference type="Pfam" id="PF00571">
    <property type="entry name" value="CBS"/>
    <property type="match status" value="2"/>
</dbReference>
<sequence length="619" mass="67418">MDAELREIRDFLAASPDYAVLPEPALDRLPRQLVVRYLRRGNPFPPAPADAGDLWLVRTGAIDLRTRQEELLDKLGEGDVFAVPGDDDGAEVIGRVVEDALFYVLPAPAARELRRQHPEFADRFDLASRRPLQRALAAFQGSAGRGDSVLTVSVGELVTRAPEHIGPDATIQDGARHMSEQEVSALLVMADDELIGIVTDHDLRKRCLATGRSRQEPIGSIMSSGLQTVTPETPAFEALLLMSRLDIHHLPVLAGSQPVGLISTTDLIRHQGTNAVYLVRDIRRCESVAALRRVTQALPELQIHLVQSGATAMHLGQAVTAVIDALTRRLLKLGEAALGTPPVPFAWLACGSQGRREQTVHTDQDNALIYADTEDAGADAYFERLAQFVTDGMDQCGIAHCPGQVSPRSVHWRRPVSGWRDEFARVLRIPDRKAAMLAAHYFDLRVVHGDAQLFEPLRAEALRHAATRRPLLAQVAENALDTPPPLGFFRQLVLIQGGDQADTLDVKKQGLLPITSLARVYALQAGVPGLHTLDRLRGAVEAGVIGQDDGANLCGAYETLATLRAQHQARQIKQGQPADNFIPPRSLSPLERGHLKDAFGVIATMQKNLRARLVGLGGP</sequence>
<dbReference type="PANTHER" id="PTHR43080:SF2">
    <property type="entry name" value="CBS DOMAIN-CONTAINING PROTEIN"/>
    <property type="match status" value="1"/>
</dbReference>
<dbReference type="RefSeq" id="WP_006748463.1">
    <property type="nucleotide sequence ID" value="NZ_CP007029.1"/>
</dbReference>
<dbReference type="KEGG" id="tti:THITH_12850"/>
<dbReference type="AlphaFoldDB" id="W0DK67"/>
<dbReference type="SUPFAM" id="SSF54631">
    <property type="entry name" value="CBS-domain pair"/>
    <property type="match status" value="1"/>
</dbReference>
<dbReference type="InterPro" id="IPR043519">
    <property type="entry name" value="NT_sf"/>
</dbReference>
<dbReference type="OrthoDB" id="9808528at2"/>
<dbReference type="CDD" id="cd04587">
    <property type="entry name" value="CBS_pair_CAP-ED_NT_Pol-beta-like_DUF294_assoc"/>
    <property type="match status" value="1"/>
</dbReference>
<evidence type="ECO:0000313" key="5">
    <source>
        <dbReference type="Proteomes" id="UP000005289"/>
    </source>
</evidence>
<dbReference type="InterPro" id="IPR000644">
    <property type="entry name" value="CBS_dom"/>
</dbReference>
<dbReference type="Proteomes" id="UP000005289">
    <property type="component" value="Chromosome"/>
</dbReference>
<dbReference type="GO" id="GO:0008773">
    <property type="term" value="F:[protein-PII] uridylyltransferase activity"/>
    <property type="evidence" value="ECO:0007669"/>
    <property type="project" value="InterPro"/>
</dbReference>
<dbReference type="InterPro" id="IPR051257">
    <property type="entry name" value="Diverse_CBS-Domain"/>
</dbReference>
<gene>
    <name evidence="4" type="ORF">THITH_12850</name>
</gene>
<dbReference type="PROSITE" id="PS51371">
    <property type="entry name" value="CBS"/>
    <property type="match status" value="2"/>
</dbReference>
<name>W0DK67_9GAMM</name>
<evidence type="ECO:0000313" key="4">
    <source>
        <dbReference type="EMBL" id="AHE98994.1"/>
    </source>
</evidence>
<keyword evidence="5" id="KW-1185">Reference proteome</keyword>
<reference evidence="4 5" key="1">
    <citation type="submission" date="2013-12" db="EMBL/GenBank/DDBJ databases">
        <authorList>
            <consortium name="DOE Joint Genome Institute"/>
            <person name="Muyzer G."/>
            <person name="Huntemann M."/>
            <person name="Han J."/>
            <person name="Chen A."/>
            <person name="Kyrpides N."/>
            <person name="Mavromatis K."/>
            <person name="Markowitz V."/>
            <person name="Palaniappan K."/>
            <person name="Ivanova N."/>
            <person name="Schaumberg A."/>
            <person name="Pati A."/>
            <person name="Liolios K."/>
            <person name="Nordberg H.P."/>
            <person name="Cantor M.N."/>
            <person name="Hua S.X."/>
            <person name="Woyke T."/>
        </authorList>
    </citation>
    <scope>NUCLEOTIDE SEQUENCE [LARGE SCALE GENOMIC DNA]</scope>
    <source>
        <strain evidence="4 5">ARh 1</strain>
    </source>
</reference>
<keyword evidence="1 2" id="KW-0129">CBS domain</keyword>
<protein>
    <submittedName>
        <fullName evidence="4">Cyclic nucleotide-binding protein</fullName>
    </submittedName>
</protein>
<dbReference type="InterPro" id="IPR018490">
    <property type="entry name" value="cNMP-bd_dom_sf"/>
</dbReference>
<dbReference type="SMART" id="SM00116">
    <property type="entry name" value="CBS"/>
    <property type="match status" value="2"/>
</dbReference>
<dbReference type="InterPro" id="IPR018821">
    <property type="entry name" value="DUF294_put_nucleoTrafse_sb-bd"/>
</dbReference>
<evidence type="ECO:0000256" key="1">
    <source>
        <dbReference type="ARBA" id="ARBA00023122"/>
    </source>
</evidence>
<organism evidence="4 5">
    <name type="scientific">Thioalkalivibrio paradoxus ARh 1</name>
    <dbReference type="NCBI Taxonomy" id="713585"/>
    <lineage>
        <taxon>Bacteria</taxon>
        <taxon>Pseudomonadati</taxon>
        <taxon>Pseudomonadota</taxon>
        <taxon>Gammaproteobacteria</taxon>
        <taxon>Chromatiales</taxon>
        <taxon>Ectothiorhodospiraceae</taxon>
        <taxon>Thioalkalivibrio</taxon>
    </lineage>
</organism>
<proteinExistence type="predicted"/>
<feature type="domain" description="CBS" evidence="3">
    <location>
        <begin position="222"/>
        <end position="278"/>
    </location>
</feature>
<accession>W0DK67</accession>
<dbReference type="Gene3D" id="3.10.580.10">
    <property type="entry name" value="CBS-domain"/>
    <property type="match status" value="1"/>
</dbReference>
<dbReference type="InterPro" id="IPR005105">
    <property type="entry name" value="GlnD_Uridyltrans_N"/>
</dbReference>
<dbReference type="Pfam" id="PF10335">
    <property type="entry name" value="DUF294_C"/>
    <property type="match status" value="1"/>
</dbReference>
<dbReference type="SUPFAM" id="SSF81301">
    <property type="entry name" value="Nucleotidyltransferase"/>
    <property type="match status" value="1"/>
</dbReference>
<dbReference type="SUPFAM" id="SSF51206">
    <property type="entry name" value="cAMP-binding domain-like"/>
    <property type="match status" value="1"/>
</dbReference>
<dbReference type="STRING" id="713585.THITH_12850"/>
<dbReference type="HOGENOM" id="CLU_027866_1_0_6"/>
<evidence type="ECO:0000259" key="3">
    <source>
        <dbReference type="PROSITE" id="PS51371"/>
    </source>
</evidence>
<feature type="domain" description="CBS" evidence="3">
    <location>
        <begin position="158"/>
        <end position="216"/>
    </location>
</feature>
<dbReference type="EMBL" id="CP007029">
    <property type="protein sequence ID" value="AHE98994.1"/>
    <property type="molecule type" value="Genomic_DNA"/>
</dbReference>
<dbReference type="InterPro" id="IPR046342">
    <property type="entry name" value="CBS_dom_sf"/>
</dbReference>
<evidence type="ECO:0000256" key="2">
    <source>
        <dbReference type="PROSITE-ProRule" id="PRU00703"/>
    </source>
</evidence>